<comment type="caution">
    <text evidence="2">The sequence shown here is derived from an EMBL/GenBank/DDBJ whole genome shotgun (WGS) entry which is preliminary data.</text>
</comment>
<name>A0A8T4LAL7_9ARCH</name>
<dbReference type="GO" id="GO:0016772">
    <property type="term" value="F:transferase activity, transferring phosphorus-containing groups"/>
    <property type="evidence" value="ECO:0007669"/>
    <property type="project" value="InterPro"/>
</dbReference>
<accession>A0A8T4LAL7</accession>
<gene>
    <name evidence="2" type="ORF">J4215_04225</name>
</gene>
<dbReference type="PANTHER" id="PTHR43615">
    <property type="entry name" value="PHOSPHOENOLPYRUVATE SYNTHASE-RELATED"/>
    <property type="match status" value="1"/>
</dbReference>
<evidence type="ECO:0000313" key="3">
    <source>
        <dbReference type="Proteomes" id="UP000675968"/>
    </source>
</evidence>
<feature type="domain" description="PEP-utilising enzyme mobile" evidence="1">
    <location>
        <begin position="400"/>
        <end position="467"/>
    </location>
</feature>
<dbReference type="InterPro" id="IPR036637">
    <property type="entry name" value="Phosphohistidine_dom_sf"/>
</dbReference>
<dbReference type="SUPFAM" id="SSF52009">
    <property type="entry name" value="Phosphohistidine domain"/>
    <property type="match status" value="1"/>
</dbReference>
<protein>
    <recommendedName>
        <fullName evidence="1">PEP-utilising enzyme mobile domain-containing protein</fullName>
    </recommendedName>
</protein>
<dbReference type="AlphaFoldDB" id="A0A8T4LAL7"/>
<evidence type="ECO:0000313" key="2">
    <source>
        <dbReference type="EMBL" id="MBS3061760.1"/>
    </source>
</evidence>
<dbReference type="Pfam" id="PF00391">
    <property type="entry name" value="PEP-utilizers"/>
    <property type="match status" value="1"/>
</dbReference>
<sequence>MNPDFLAEELNRAKNRNLVFKSSTFVLEKNENSDLLSFSNPASEVFFERVFSTDGPYWSVMEETGFGVRPSKGQCGVFVAGRLFFVKNFETRFLISPGLDRELVVQNGRVVSKRVINPASLLCIASFPRDFFSQAMSQVKLAFLFSESVPDFEAEREKAFEFWKKNSVAENPLEIGQIALANAVSVMRFSFLASLAYSLRIPVVVPQNATVWVDWLEASSARTELPRKAFFEQFGFFSLNPYDLTSPRVSESRKTPKGLVFSRDPRVRFREECKLVSGLYLDVVRKAFLALGASTGLGEDVFFLRLEELDSGDVSSMQKLVQSRKGRYQSFSLFDVSSPVWFDSTWHVETKPVKPQEPSFSDHAGSSFTLTGLSAGGKKQVQGRAVWIRSSKDLKKPVKDGIVVCDALFPDLVMLYSQVKGVVSGAGGNLSHAAIVAREYDLPCVTQVKGIDGIKEGDVLLVDGQKGEVRKLGY</sequence>
<organism evidence="2 3">
    <name type="scientific">Candidatus Iainarchaeum sp</name>
    <dbReference type="NCBI Taxonomy" id="3101447"/>
    <lineage>
        <taxon>Archaea</taxon>
        <taxon>Candidatus Iainarchaeota</taxon>
        <taxon>Candidatus Iainarchaeia</taxon>
        <taxon>Candidatus Iainarchaeales</taxon>
        <taxon>Candidatus Iainarchaeaceae</taxon>
        <taxon>Candidatus Iainarchaeum</taxon>
    </lineage>
</organism>
<evidence type="ECO:0000259" key="1">
    <source>
        <dbReference type="Pfam" id="PF00391"/>
    </source>
</evidence>
<reference evidence="2" key="2">
    <citation type="submission" date="2021-05" db="EMBL/GenBank/DDBJ databases">
        <title>Protein family content uncovers lineage relationships and bacterial pathway maintenance mechanisms in DPANN archaea.</title>
        <authorList>
            <person name="Castelle C.J."/>
            <person name="Meheust R."/>
            <person name="Jaffe A.L."/>
            <person name="Seitz K."/>
            <person name="Gong X."/>
            <person name="Baker B.J."/>
            <person name="Banfield J.F."/>
        </authorList>
    </citation>
    <scope>NUCLEOTIDE SEQUENCE</scope>
    <source>
        <strain evidence="2">RIFCSPLOWO2_01_FULL_AR10_48_17</strain>
    </source>
</reference>
<dbReference type="InterPro" id="IPR051549">
    <property type="entry name" value="PEP_Utilizing_Enz"/>
</dbReference>
<dbReference type="InterPro" id="IPR008279">
    <property type="entry name" value="PEP-util_enz_mobile_dom"/>
</dbReference>
<dbReference type="PANTHER" id="PTHR43615:SF1">
    <property type="entry name" value="PPDK_N DOMAIN-CONTAINING PROTEIN"/>
    <property type="match status" value="1"/>
</dbReference>
<dbReference type="Proteomes" id="UP000675968">
    <property type="component" value="Unassembled WGS sequence"/>
</dbReference>
<reference evidence="2" key="1">
    <citation type="submission" date="2021-03" db="EMBL/GenBank/DDBJ databases">
        <authorList>
            <person name="Jaffe A."/>
        </authorList>
    </citation>
    <scope>NUCLEOTIDE SEQUENCE</scope>
    <source>
        <strain evidence="2">RIFCSPLOWO2_01_FULL_AR10_48_17</strain>
    </source>
</reference>
<proteinExistence type="predicted"/>
<dbReference type="Gene3D" id="3.50.30.10">
    <property type="entry name" value="Phosphohistidine domain"/>
    <property type="match status" value="1"/>
</dbReference>
<dbReference type="EMBL" id="JAGVWC010000010">
    <property type="protein sequence ID" value="MBS3061760.1"/>
    <property type="molecule type" value="Genomic_DNA"/>
</dbReference>